<evidence type="ECO:0000256" key="6">
    <source>
        <dbReference type="ARBA" id="ARBA00030980"/>
    </source>
</evidence>
<feature type="domain" description="Protein kinase" evidence="10">
    <location>
        <begin position="1"/>
        <end position="267"/>
    </location>
</feature>
<dbReference type="GO" id="GO:0005737">
    <property type="term" value="C:cytoplasm"/>
    <property type="evidence" value="ECO:0007669"/>
    <property type="project" value="TreeGrafter"/>
</dbReference>
<dbReference type="CDD" id="cd00180">
    <property type="entry name" value="PKc"/>
    <property type="match status" value="1"/>
</dbReference>
<evidence type="ECO:0000259" key="10">
    <source>
        <dbReference type="PROSITE" id="PS50011"/>
    </source>
</evidence>
<reference evidence="11 12" key="1">
    <citation type="submission" date="2016-10" db="EMBL/GenBank/DDBJ databases">
        <title>Draft genome sequence of Coniochaeta ligniaria NRRL30616, a lignocellulolytic fungus for bioabatement of inhibitors in plant biomass hydrolysates.</title>
        <authorList>
            <consortium name="DOE Joint Genome Institute"/>
            <person name="Jimenez D.J."/>
            <person name="Hector R.E."/>
            <person name="Riley R."/>
            <person name="Sun H."/>
            <person name="Grigoriev I.V."/>
            <person name="Van Elsas J.D."/>
            <person name="Nichols N.N."/>
        </authorList>
    </citation>
    <scope>NUCLEOTIDE SEQUENCE [LARGE SCALE GENOMIC DNA]</scope>
    <source>
        <strain evidence="11 12">NRRL 30616</strain>
    </source>
</reference>
<proteinExistence type="predicted"/>
<dbReference type="PANTHER" id="PTHR44167:SF24">
    <property type="entry name" value="SERINE_THREONINE-PROTEIN KINASE CHK2"/>
    <property type="match status" value="1"/>
</dbReference>
<evidence type="ECO:0000256" key="8">
    <source>
        <dbReference type="ARBA" id="ARBA00047899"/>
    </source>
</evidence>
<evidence type="ECO:0000256" key="9">
    <source>
        <dbReference type="ARBA" id="ARBA00048679"/>
    </source>
</evidence>
<accession>A0A1J7IKU6</accession>
<evidence type="ECO:0000256" key="1">
    <source>
        <dbReference type="ARBA" id="ARBA00003747"/>
    </source>
</evidence>
<keyword evidence="12" id="KW-1185">Reference proteome</keyword>
<dbReference type="OrthoDB" id="1668230at2759"/>
<evidence type="ECO:0000256" key="7">
    <source>
        <dbReference type="ARBA" id="ARBA00033194"/>
    </source>
</evidence>
<dbReference type="PANTHER" id="PTHR44167">
    <property type="entry name" value="OVARIAN-SPECIFIC SERINE/THREONINE-PROTEIN KINASE LOK-RELATED"/>
    <property type="match status" value="1"/>
</dbReference>
<dbReference type="PROSITE" id="PS50011">
    <property type="entry name" value="PROTEIN_KINASE_DOM"/>
    <property type="match status" value="1"/>
</dbReference>
<dbReference type="AlphaFoldDB" id="A0A1J7IKU6"/>
<organism evidence="11 12">
    <name type="scientific">Coniochaeta ligniaria NRRL 30616</name>
    <dbReference type="NCBI Taxonomy" id="1408157"/>
    <lineage>
        <taxon>Eukaryota</taxon>
        <taxon>Fungi</taxon>
        <taxon>Dikarya</taxon>
        <taxon>Ascomycota</taxon>
        <taxon>Pezizomycotina</taxon>
        <taxon>Sordariomycetes</taxon>
        <taxon>Sordariomycetidae</taxon>
        <taxon>Coniochaetales</taxon>
        <taxon>Coniochaetaceae</taxon>
        <taxon>Coniochaeta</taxon>
    </lineage>
</organism>
<dbReference type="SUPFAM" id="SSF56112">
    <property type="entry name" value="Protein kinase-like (PK-like)"/>
    <property type="match status" value="1"/>
</dbReference>
<dbReference type="InterPro" id="IPR008266">
    <property type="entry name" value="Tyr_kinase_AS"/>
</dbReference>
<evidence type="ECO:0000313" key="12">
    <source>
        <dbReference type="Proteomes" id="UP000182658"/>
    </source>
</evidence>
<comment type="function">
    <text evidence="1">Component of the EKC/KEOPS complex that is required for the formation of a threonylcarbamoyl group on adenosine at position 37 (t(6)A37) in tRNAs that read codons beginning with adenine. The complex is probably involved in the transfer of the threonylcarbamoyl moiety of threonylcarbamoyl-AMP (TC-AMP) to the N6 group of A37. BUD32 has ATPase activity in the context of the EKC/KEOPS complex and likely plays a supporting role to the catalytic subunit KAE1. The EKC/KEOPS complex also promotes both telomere uncapping and telomere elongation. The complex is required for efficient recruitment of transcriptional coactivators.</text>
</comment>
<dbReference type="EMBL" id="KV875099">
    <property type="protein sequence ID" value="OIW27907.1"/>
    <property type="molecule type" value="Genomic_DNA"/>
</dbReference>
<dbReference type="GO" id="GO:0044773">
    <property type="term" value="P:mitotic DNA damage checkpoint signaling"/>
    <property type="evidence" value="ECO:0007669"/>
    <property type="project" value="TreeGrafter"/>
</dbReference>
<keyword evidence="11" id="KW-0418">Kinase</keyword>
<dbReference type="PROSITE" id="PS00109">
    <property type="entry name" value="PROTEIN_KINASE_TYR"/>
    <property type="match status" value="1"/>
</dbReference>
<evidence type="ECO:0000313" key="11">
    <source>
        <dbReference type="EMBL" id="OIW27907.1"/>
    </source>
</evidence>
<sequence>MPEIQHHGSTAILTRIRPGVLLKSPFEPNLAGPNVDKFKERVRLAFAVEEPILRRLGDHPRIVQYLGQRDQGFLLSEASHGNLQAYISAHNSSITPCLRKKWCRQAAEAVSYIHSRGVVHSDMRPENFLVHESSPGCLDLLLCDFGGARCDELGLDGKHLPDGPFYDPTQAECSSMLDIFSLGSIFYTIMTGLWPYRSCCGPFRTAQEMLDYDAKVNELFSRGQYPGVDDLAWGDVIKGCWTKQYQRADDILEASREGNANKGDDRLVGLQRLAYREELTCYGYAANGESSRHASSGSRSRHVNGS</sequence>
<gene>
    <name evidence="11" type="ORF">CONLIGDRAFT_454095</name>
</gene>
<dbReference type="InParanoid" id="A0A1J7IKU6"/>
<comment type="catalytic activity">
    <reaction evidence="8">
        <text>L-threonyl-[protein] + ATP = O-phospho-L-threonyl-[protein] + ADP + H(+)</text>
        <dbReference type="Rhea" id="RHEA:46608"/>
        <dbReference type="Rhea" id="RHEA-COMP:11060"/>
        <dbReference type="Rhea" id="RHEA-COMP:11605"/>
        <dbReference type="ChEBI" id="CHEBI:15378"/>
        <dbReference type="ChEBI" id="CHEBI:30013"/>
        <dbReference type="ChEBI" id="CHEBI:30616"/>
        <dbReference type="ChEBI" id="CHEBI:61977"/>
        <dbReference type="ChEBI" id="CHEBI:456216"/>
        <dbReference type="EC" id="2.7.11.1"/>
    </reaction>
</comment>
<dbReference type="GO" id="GO:0004674">
    <property type="term" value="F:protein serine/threonine kinase activity"/>
    <property type="evidence" value="ECO:0007669"/>
    <property type="project" value="UniProtKB-EC"/>
</dbReference>
<protein>
    <recommendedName>
        <fullName evidence="5">EKC/KEOPS complex subunit BUD32</fullName>
        <ecNumber evidence="3">2.7.11.1</ecNumber>
    </recommendedName>
    <alternativeName>
        <fullName evidence="6 7">Atypical Serine/threonine protein kinase BUD32</fullName>
    </alternativeName>
    <alternativeName>
        <fullName evidence="4">EKC/KEOPS complex subunit bud32</fullName>
    </alternativeName>
</protein>
<evidence type="ECO:0000256" key="2">
    <source>
        <dbReference type="ARBA" id="ARBA00011534"/>
    </source>
</evidence>
<evidence type="ECO:0000256" key="4">
    <source>
        <dbReference type="ARBA" id="ARBA00013948"/>
    </source>
</evidence>
<dbReference type="Gene3D" id="1.10.510.10">
    <property type="entry name" value="Transferase(Phosphotransferase) domain 1"/>
    <property type="match status" value="1"/>
</dbReference>
<dbReference type="InterPro" id="IPR011009">
    <property type="entry name" value="Kinase-like_dom_sf"/>
</dbReference>
<dbReference type="Pfam" id="PF00069">
    <property type="entry name" value="Pkinase"/>
    <property type="match status" value="1"/>
</dbReference>
<dbReference type="GO" id="GO:0005524">
    <property type="term" value="F:ATP binding"/>
    <property type="evidence" value="ECO:0007669"/>
    <property type="project" value="InterPro"/>
</dbReference>
<dbReference type="GO" id="GO:0005634">
    <property type="term" value="C:nucleus"/>
    <property type="evidence" value="ECO:0007669"/>
    <property type="project" value="TreeGrafter"/>
</dbReference>
<dbReference type="InterPro" id="IPR000719">
    <property type="entry name" value="Prot_kinase_dom"/>
</dbReference>
<dbReference type="EC" id="2.7.11.1" evidence="3"/>
<comment type="subunit">
    <text evidence="2">Component of the EKC/KEOPS complex composed of at least BUD32, CGI121, GON7, KAE1 and PCC1; the whole complex dimerizes.</text>
</comment>
<evidence type="ECO:0000256" key="3">
    <source>
        <dbReference type="ARBA" id="ARBA00012513"/>
    </source>
</evidence>
<evidence type="ECO:0000256" key="5">
    <source>
        <dbReference type="ARBA" id="ARBA00019973"/>
    </source>
</evidence>
<comment type="catalytic activity">
    <reaction evidence="9">
        <text>L-seryl-[protein] + ATP = O-phospho-L-seryl-[protein] + ADP + H(+)</text>
        <dbReference type="Rhea" id="RHEA:17989"/>
        <dbReference type="Rhea" id="RHEA-COMP:9863"/>
        <dbReference type="Rhea" id="RHEA-COMP:11604"/>
        <dbReference type="ChEBI" id="CHEBI:15378"/>
        <dbReference type="ChEBI" id="CHEBI:29999"/>
        <dbReference type="ChEBI" id="CHEBI:30616"/>
        <dbReference type="ChEBI" id="CHEBI:83421"/>
        <dbReference type="ChEBI" id="CHEBI:456216"/>
        <dbReference type="EC" id="2.7.11.1"/>
    </reaction>
</comment>
<name>A0A1J7IKU6_9PEZI</name>
<dbReference type="Proteomes" id="UP000182658">
    <property type="component" value="Unassembled WGS sequence"/>
</dbReference>
<keyword evidence="11" id="KW-0808">Transferase</keyword>
<dbReference type="STRING" id="1408157.A0A1J7IKU6"/>